<name>A0AAU2GWE3_9ACTN</name>
<dbReference type="Pfam" id="PF00239">
    <property type="entry name" value="Resolvase"/>
    <property type="match status" value="1"/>
</dbReference>
<dbReference type="PROSITE" id="PS51737">
    <property type="entry name" value="RECOMBINASE_DNA_BIND"/>
    <property type="match status" value="1"/>
</dbReference>
<dbReference type="GO" id="GO:0003677">
    <property type="term" value="F:DNA binding"/>
    <property type="evidence" value="ECO:0007669"/>
    <property type="project" value="InterPro"/>
</dbReference>
<evidence type="ECO:0000313" key="3">
    <source>
        <dbReference type="EMBL" id="WTU39509.1"/>
    </source>
</evidence>
<dbReference type="InterPro" id="IPR036162">
    <property type="entry name" value="Resolvase-like_N_sf"/>
</dbReference>
<dbReference type="Pfam" id="PF07508">
    <property type="entry name" value="Recombinase"/>
    <property type="match status" value="1"/>
</dbReference>
<protein>
    <submittedName>
        <fullName evidence="3">Recombinase family protein</fullName>
    </submittedName>
</protein>
<dbReference type="SMART" id="SM00857">
    <property type="entry name" value="Resolvase"/>
    <property type="match status" value="1"/>
</dbReference>
<dbReference type="InterPro" id="IPR025827">
    <property type="entry name" value="Zn_ribbon_recom_dom"/>
</dbReference>
<dbReference type="InterPro" id="IPR038109">
    <property type="entry name" value="DNA_bind_recomb_sf"/>
</dbReference>
<gene>
    <name evidence="3" type="ORF">OHV25_07945</name>
</gene>
<evidence type="ECO:0000256" key="1">
    <source>
        <dbReference type="SAM" id="MobiDB-lite"/>
    </source>
</evidence>
<dbReference type="AlphaFoldDB" id="A0AAU2GWE3"/>
<feature type="domain" description="Recombinase" evidence="2">
    <location>
        <begin position="189"/>
        <end position="296"/>
    </location>
</feature>
<dbReference type="InterPro" id="IPR050639">
    <property type="entry name" value="SSR_resolvase"/>
</dbReference>
<dbReference type="Pfam" id="PF13408">
    <property type="entry name" value="Zn_ribbon_recom"/>
    <property type="match status" value="1"/>
</dbReference>
<dbReference type="SUPFAM" id="SSF53041">
    <property type="entry name" value="Resolvase-like"/>
    <property type="match status" value="1"/>
</dbReference>
<reference evidence="3" key="1">
    <citation type="submission" date="2022-10" db="EMBL/GenBank/DDBJ databases">
        <title>The complete genomes of actinobacterial strains from the NBC collection.</title>
        <authorList>
            <person name="Joergensen T.S."/>
            <person name="Alvarez Arevalo M."/>
            <person name="Sterndorff E.B."/>
            <person name="Faurdal D."/>
            <person name="Vuksanovic O."/>
            <person name="Mourched A.-S."/>
            <person name="Charusanti P."/>
            <person name="Shaw S."/>
            <person name="Blin K."/>
            <person name="Weber T."/>
        </authorList>
    </citation>
    <scope>NUCLEOTIDE SEQUENCE</scope>
    <source>
        <strain evidence="3">NBC_00060</strain>
    </source>
</reference>
<evidence type="ECO:0000259" key="2">
    <source>
        <dbReference type="PROSITE" id="PS51737"/>
    </source>
</evidence>
<proteinExistence type="predicted"/>
<accession>A0AAU2GWE3</accession>
<dbReference type="PANTHER" id="PTHR30461:SF23">
    <property type="entry name" value="DNA RECOMBINASE-RELATED"/>
    <property type="match status" value="1"/>
</dbReference>
<dbReference type="InterPro" id="IPR011109">
    <property type="entry name" value="DNA_bind_recombinase_dom"/>
</dbReference>
<dbReference type="Gene3D" id="3.40.50.1390">
    <property type="entry name" value="Resolvase, N-terminal catalytic domain"/>
    <property type="match status" value="1"/>
</dbReference>
<dbReference type="PANTHER" id="PTHR30461">
    <property type="entry name" value="DNA-INVERTASE FROM LAMBDOID PROPHAGE"/>
    <property type="match status" value="1"/>
</dbReference>
<sequence>MLTADTAWAVKVKEFPDGRGGYARVSMNRNGQSVSVVNQFGDVRLTFDDQGWPVSEGLLFSDDDISASEFSTKERPGFILLREAIRQRRLWLIVVTEVARITRNMEVAIDFVKLQKAAGGVVVMTTDGRTFDLKTQTGIHDFYAAVVEASRESGVKSDRMKRNKRNVSASGRYHGGRPRYGRVRAVKDEFGRVVNTGKVGHDIVEEEAEILRETIDRICEGWPLASIVRDLKERGIVGVNGEPFQRTVLRKAISSKHLIGVQESKGREYPGAFPPIITDRAKWEKAMAILRARGRTNSEARSYLTKARCGKCEGEMTGHYRDNRRTYQCRAYNDHGQKIGCGMQRIADPVELLILDAVQYRYNTPGFIEALRRAYQESSEHDELGKLIDQVRQIQGRLDELEDAWTKGTEGLDLTSMLRMKATMQSELKMVNARMERSAAGQMVAAITTGGIKAAFDKADMAQLRVYVDLIVEEVRIEPIADTSTRPRWKHEATGRSWLFDYRLVKIKFKY</sequence>
<dbReference type="EMBL" id="CP108253">
    <property type="protein sequence ID" value="WTU39509.1"/>
    <property type="molecule type" value="Genomic_DNA"/>
</dbReference>
<dbReference type="InterPro" id="IPR006119">
    <property type="entry name" value="Resolv_N"/>
</dbReference>
<dbReference type="CDD" id="cd00338">
    <property type="entry name" value="Ser_Recombinase"/>
    <property type="match status" value="1"/>
</dbReference>
<feature type="region of interest" description="Disordered" evidence="1">
    <location>
        <begin position="154"/>
        <end position="173"/>
    </location>
</feature>
<dbReference type="GO" id="GO:0000150">
    <property type="term" value="F:DNA strand exchange activity"/>
    <property type="evidence" value="ECO:0007669"/>
    <property type="project" value="InterPro"/>
</dbReference>
<dbReference type="Gene3D" id="3.90.1750.20">
    <property type="entry name" value="Putative Large Serine Recombinase, Chain B, Domain 2"/>
    <property type="match status" value="1"/>
</dbReference>
<organism evidence="3">
    <name type="scientific">Streptomyces sp. NBC_00060</name>
    <dbReference type="NCBI Taxonomy" id="2975636"/>
    <lineage>
        <taxon>Bacteria</taxon>
        <taxon>Bacillati</taxon>
        <taxon>Actinomycetota</taxon>
        <taxon>Actinomycetes</taxon>
        <taxon>Kitasatosporales</taxon>
        <taxon>Streptomycetaceae</taxon>
        <taxon>Streptomyces</taxon>
    </lineage>
</organism>